<dbReference type="InterPro" id="IPR000772">
    <property type="entry name" value="Ricin_B_lectin"/>
</dbReference>
<keyword evidence="1" id="KW-1133">Transmembrane helix</keyword>
<dbReference type="Proteomes" id="UP001178507">
    <property type="component" value="Unassembled WGS sequence"/>
</dbReference>
<dbReference type="Pfam" id="PF24633">
    <property type="entry name" value="DUF7630"/>
    <property type="match status" value="1"/>
</dbReference>
<dbReference type="Gene3D" id="2.10.50.10">
    <property type="entry name" value="Tumor Necrosis Factor Receptor, subunit A, domain 2"/>
    <property type="match status" value="3"/>
</dbReference>
<feature type="chain" id="PRO_5041447374" evidence="2">
    <location>
        <begin position="22"/>
        <end position="3202"/>
    </location>
</feature>
<dbReference type="Pfam" id="PF07699">
    <property type="entry name" value="Ephrin_rec_like"/>
    <property type="match status" value="3"/>
</dbReference>
<protein>
    <submittedName>
        <fullName evidence="5">Uncharacterized protein</fullName>
    </submittedName>
</protein>
<dbReference type="EMBL" id="CAUJNA010000652">
    <property type="protein sequence ID" value="CAJ1379695.1"/>
    <property type="molecule type" value="Genomic_DNA"/>
</dbReference>
<dbReference type="InterPro" id="IPR035992">
    <property type="entry name" value="Ricin_B-like_lectins"/>
</dbReference>
<dbReference type="PROSITE" id="PS50231">
    <property type="entry name" value="RICIN_B_LECTIN"/>
    <property type="match status" value="1"/>
</dbReference>
<feature type="signal peptide" evidence="2">
    <location>
        <begin position="1"/>
        <end position="21"/>
    </location>
</feature>
<reference evidence="5" key="1">
    <citation type="submission" date="2023-08" db="EMBL/GenBank/DDBJ databases">
        <authorList>
            <person name="Chen Y."/>
            <person name="Shah S."/>
            <person name="Dougan E. K."/>
            <person name="Thang M."/>
            <person name="Chan C."/>
        </authorList>
    </citation>
    <scope>NUCLEOTIDE SEQUENCE</scope>
</reference>
<dbReference type="SMART" id="SM00458">
    <property type="entry name" value="RICIN"/>
    <property type="match status" value="1"/>
</dbReference>
<gene>
    <name evidence="5" type="ORF">EVOR1521_LOCUS7863</name>
</gene>
<proteinExistence type="predicted"/>
<evidence type="ECO:0000313" key="5">
    <source>
        <dbReference type="EMBL" id="CAJ1379695.1"/>
    </source>
</evidence>
<dbReference type="SUPFAM" id="SSF49854">
    <property type="entry name" value="Spermadhesin, CUB domain"/>
    <property type="match status" value="1"/>
</dbReference>
<dbReference type="SUPFAM" id="SSF57184">
    <property type="entry name" value="Growth factor receptor domain"/>
    <property type="match status" value="1"/>
</dbReference>
<feature type="transmembrane region" description="Helical" evidence="1">
    <location>
        <begin position="2869"/>
        <end position="2894"/>
    </location>
</feature>
<dbReference type="Gene3D" id="2.80.10.50">
    <property type="match status" value="1"/>
</dbReference>
<dbReference type="InterPro" id="IPR009030">
    <property type="entry name" value="Growth_fac_rcpt_cys_sf"/>
</dbReference>
<dbReference type="PANTHER" id="PTHR46967">
    <property type="entry name" value="INSULIN-LIKE GROWTH FACTOR BINDING PROTEIN,N-TERMINAL"/>
    <property type="match status" value="1"/>
</dbReference>
<evidence type="ECO:0000259" key="4">
    <source>
        <dbReference type="SMART" id="SM00458"/>
    </source>
</evidence>
<name>A0AA36MNV0_9DINO</name>
<keyword evidence="1" id="KW-0472">Membrane</keyword>
<dbReference type="InterPro" id="IPR011641">
    <property type="entry name" value="Tyr-kin_ephrin_A/B_rcpt-like"/>
</dbReference>
<dbReference type="Pfam" id="PF24681">
    <property type="entry name" value="Kelch_KLHDC2_KLHL20_DRC7"/>
    <property type="match status" value="2"/>
</dbReference>
<feature type="domain" description="MAM" evidence="3">
    <location>
        <begin position="892"/>
        <end position="1033"/>
    </location>
</feature>
<evidence type="ECO:0000256" key="1">
    <source>
        <dbReference type="SAM" id="Phobius"/>
    </source>
</evidence>
<keyword evidence="6" id="KW-1185">Reference proteome</keyword>
<feature type="transmembrane region" description="Helical" evidence="1">
    <location>
        <begin position="3097"/>
        <end position="3120"/>
    </location>
</feature>
<dbReference type="GO" id="GO:0016020">
    <property type="term" value="C:membrane"/>
    <property type="evidence" value="ECO:0007669"/>
    <property type="project" value="InterPro"/>
</dbReference>
<evidence type="ECO:0000259" key="3">
    <source>
        <dbReference type="SMART" id="SM00137"/>
    </source>
</evidence>
<keyword evidence="2" id="KW-0732">Signal</keyword>
<dbReference type="SMART" id="SM00137">
    <property type="entry name" value="MAM"/>
    <property type="match status" value="1"/>
</dbReference>
<evidence type="ECO:0000313" key="6">
    <source>
        <dbReference type="Proteomes" id="UP001178507"/>
    </source>
</evidence>
<comment type="caution">
    <text evidence="5">The sequence shown here is derived from an EMBL/GenBank/DDBJ whole genome shotgun (WGS) entry which is preliminary data.</text>
</comment>
<keyword evidence="1" id="KW-0812">Transmembrane</keyword>
<dbReference type="PANTHER" id="PTHR46967:SF2">
    <property type="entry name" value="SUSHI, VON WILLEBRAND FACTOR TYPE A, EGF AND PENTRAXIN DOMAIN-CONTAINING PROTEIN 1-LIKE"/>
    <property type="match status" value="1"/>
</dbReference>
<dbReference type="InterPro" id="IPR035914">
    <property type="entry name" value="Sperma_CUB_dom_sf"/>
</dbReference>
<dbReference type="SMART" id="SM01411">
    <property type="entry name" value="Ephrin_rec_like"/>
    <property type="match status" value="6"/>
</dbReference>
<dbReference type="InterPro" id="IPR015915">
    <property type="entry name" value="Kelch-typ_b-propeller"/>
</dbReference>
<accession>A0AA36MNV0</accession>
<organism evidence="5 6">
    <name type="scientific">Effrenium voratum</name>
    <dbReference type="NCBI Taxonomy" id="2562239"/>
    <lineage>
        <taxon>Eukaryota</taxon>
        <taxon>Sar</taxon>
        <taxon>Alveolata</taxon>
        <taxon>Dinophyceae</taxon>
        <taxon>Suessiales</taxon>
        <taxon>Symbiodiniaceae</taxon>
        <taxon>Effrenium</taxon>
    </lineage>
</organism>
<dbReference type="InterPro" id="IPR000998">
    <property type="entry name" value="MAM_dom"/>
</dbReference>
<evidence type="ECO:0000256" key="2">
    <source>
        <dbReference type="SAM" id="SignalP"/>
    </source>
</evidence>
<dbReference type="SUPFAM" id="SSF117281">
    <property type="entry name" value="Kelch motif"/>
    <property type="match status" value="1"/>
</dbReference>
<dbReference type="InterPro" id="IPR056047">
    <property type="entry name" value="CRMPA-like_DUF7630"/>
</dbReference>
<dbReference type="SUPFAM" id="SSF50370">
    <property type="entry name" value="Ricin B-like lectins"/>
    <property type="match status" value="1"/>
</dbReference>
<feature type="domain" description="Ricin B lectin" evidence="4">
    <location>
        <begin position="1070"/>
        <end position="1197"/>
    </location>
</feature>
<sequence>MWTRFFRKSLVLHRLYEFGLAMQAPWEVVSGGCALDADGCMHSPGYPAPYLNYQDCTINVSMNNTQSIYVKSFWTEEQFDFLVVNGVRYSGLSPPQGVVPRGSMVWHSDHSYVSHGWHLCLGSGPPLTGWWFSNGCAMDGDCIANPWYPFGDPGLSECSVVVAPNNTKAIAVDHFDVSIGSRHTFLNVNGFNYPDFIQVLDRKVPQGTIFWSSEIVPPDEAQVWKICLVDVAEPVPWEVQFGDCAVTDNCLQSPGYPGPYPAGSVCKVLVQNIAKQIAVSAFSTEEGWDVLTVNGHQYSGTDGPEGVVPQGQVIWEADESANDLGWKLCLVEVIDSPWNVSEGLCIMDADGCIQSPGYPEEYASDQSCIIEVSDSNTRSISSPNFATEELFDVLIVNGIEYSGSHGPNGIVPQGTIRWSSDSTEQSSGWMICLVEAASSQAAWNVSSGSCTIDANCVQSPGYPAEYVGDQTCKIEVADDNVKEMSVIHFSTEFNSDILIVNDANYSGTSGPQGQVPHGTIWWLSDAVNHDLGWRICLIDPTWTILSGSCTTDGKCIQSPGYPQNYPAEEGCAIQVAASNTDPLVAQAFSTEEDWDLLVVNGNLYSGTRSPDGEVPQGTVSWQPDSSINAAGWRLCLTQTTTTTTIAALSELCQHHLERILVSNDRGIRQIKFFYSDQTWLLLGTDLLESEAFPFMPGEELLEIRGAADGAGQLMDLQFITSARVSPYWSGSAYLDYAVESPVRVIWKASFGMSIMGAMQPNEMKPLVQIQDIVECPVSTATTTTTSQAWQVTSGPCVEETGGCISSPGYPSSYGNRQACSIEVMDSQSILHVSHFDTDPYDSLVVAGVGYSGTRGPHSMLPGKQILWSSDAALVKAGWQICLRPFAAVTKETSYAGCNFEDGLCMWSVEATSTSWQHVNASSLPDGLEVAAFAGSGFAAVQESASQLMSVTFVSAVDWPLRFAYSTGPNTTLHLQYQTDEWQGIWSSSGANGWNTTSLWIPASARALRFLTDMRDEDGFAAIDEVVQTEMCGNFRCPYGYVNRADTANSVADNADLCCQGESVWTVVTHRGFIKSTSGKCLSPAGWPGTVENSPVTLGLCDFSTNTDQIWEMNSAGAIRNLLSGQCLDTKNSSHAILRELLITRKCSAQNVVWTYHAGNASLQGGGRCQQATLGGKESEVAPAQCNGSNPAQHWQFVSAAVSCNFEDGLCMWSVESTSTSWRHVHASSLPDGLEVAAFAGSGFAAAQESASQLMSVTFVSAVDWPLRFAYSTGPNTTLHLQYQTDEWQGIWSSSGANGWNTTSLWIPASARALRFLTDMRDEDGFAAIDEVVQTEMCGNFRCPYGYVNRADTANSVADNVDLCCQGESANWTEAWGNNPPQVLQHSAALDGDANVWVYGGKIEHLDRRGSDYRVSANLWKLDLKSSVWTLFSVGPQGRAKHRAALSGSLMLVHGGEHEGSVRYPAEVLQYDIQSNLWTTIAPRIAPSGREDHSAVIDEIGRLWVYGGCATKSDDWLEFSLQPQALYDLVFDDLWHLDGAAWTQVTNAVSRSGPVPRCGHATWVASNRMWIYGGRTGQNSFKSDLWFLDWTSLLWTELDHGNGGNAAPGGFAPPPLMNYAAVAADSRLWLWGGGARGKAFPWMPNLDLWCLDLEARTWKLIPQSAATNKLYIAQEHAMVMDRLGRLWTVGGANATDDPYSLRVSSWEEHQTVRAVFSIATRPVPDCPVGFYAPLEEVVVDGMGCAPCPRGTWSSRSGAIGDAYCTHCLEGITTATPGATSAEQCITPDPGQKQTCLAGKICVGTFTGSGLSDGFLLLISSVNCTMPKVFTPGLPLRGVSLPSRAQGRQFQWGDSPGDFVPEGGIYNLCFCAKVDATNCLSLDADFGVTVGELRVLGPTPSLQGSFTCVRGQLCDGLGPILGVGFSATDQIIAQSTRCGTVGRNYARAIARLDGASFVLDFGLLNLDADAVGIFICWCAMADSSCQLEEFNVEAGRLRVEGPFAGQEVRCDTGQFCQLAVFGVNLLHEDRLQILSECGGTALPGFPSLGMLAMSESGGQGEVFSFIENQRVLASPGLYRLCYCRGACSSPSSFAAEVGFLSLAGPLRATTVCRAGEACKLALVGFAISSGDKLQIHSASCGDDVVRFPALQGSTFQVVEVVDGDGFETDLGQLPANAVLGSFQICWCPMESCSRSMFAEAGELQIHCPRGYFVEKTSMTCGLCPRGFYCGGGDIDTAVRVQCPLYTTTNLPGQAAGSACECSRGAFLDRDLCVPCALGFYKENISNEEGCTACPASQTTFQQGSMSNTSCITPSQNGTGAQSTFEAPAAIFEMILENLPEANSTSTLNELRTLLRQKFADKAGIEGSAVEILFGQAGTQRRLSNLKVDVALKFYRQADAAFALDFVSVSEIAETLATSTTFSGVSLTSSGSRLSSLRIECGPNQAIPPGVSVLSAQDCQCKPGYGYLAETSGCSACNAGEYKADVGNRLCEKCPPLQSTPTSGSASVDDCVCEAGRYASAPGQCAACPEGFFCPGTGQKLPCHNNSVTLRSQATSQEECVCNPGYSQNTSNFLCSPCPRGFYKSNAGDDACQQRCPSNADSEPAATGPTACFCLQDHHAVGSGLGMAGALEACEFCNYRGLRCLGGFEGNQTHQQPTAEPGFFQTGERTAVDCEVAMENGSSVCLGHNLCADGSTGLLCSECPLGFARNQFPEQCEECPQNEVDASLLMTLAIILDVSQKSILGVVTTSLAAKAAIANNHGLHSSMIRIGSQWFTACSVIVQFRISLLEAFRFTQRQAELEHKATCKSAGNCDEPPPPEIYAWPEEATDALALLLSPLDIASRVAPVNFAVSCWAEQAFPGSRVKILAPGIYFMLLPLLCGLGSFVLCGLLVFVVVPLGDKCGVVFNQAAQQRLAAIRDLRKALAPQLEILQLNFEDLPLLDVPLEVLRACGAPAPMSYEELLEALRPEPEDSCCIELEETSDEKWFEELVFQKLQATPSKTQLAAYAVTMNLLPMDRPYGGPSDLEALDFSLFTKSPSLGKLLVQSLPVLWVTSINIWPRLLTEFLQLIWCKGIAQDETVVQRLFPDPEVVCWSAGHALIAGLAVLGLIVWCIGLPLLLYLRLLCHDRFAADVYRRFGYFIEGLEPQWWWWDIVVKRADIACMMLVTYTSFTDDDKVKLLVYPFLSLQHLRQKDLIRKNQTLM</sequence>
<dbReference type="Pfam" id="PF00652">
    <property type="entry name" value="Ricin_B_lectin"/>
    <property type="match status" value="1"/>
</dbReference>
<dbReference type="Gene3D" id="2.120.10.80">
    <property type="entry name" value="Kelch-type beta propeller"/>
    <property type="match status" value="2"/>
</dbReference>